<name>A0AA35XSY0_METCP</name>
<evidence type="ECO:0000256" key="3">
    <source>
        <dbReference type="ARBA" id="ARBA00022840"/>
    </source>
</evidence>
<accession>A0AA35XSY0</accession>
<dbReference type="AlphaFoldDB" id="A0AA35XSY0"/>
<sequence length="380" mass="41542">MEFDILLVVGIDAVGIARFPRILHDAGCRVTLLAPPGLAVARSRYVSRHVATAAGPEALPRQLQTLLAERHFHHVIVGDEPTLTVIARHRGEAWLDGWFPVDHRSDAVEVILSKSAFQRAAGAAGLSTPKSEVRTGLAGLEAAARAMGYPVMLKKSHGCSGSGVRRVAGEAELGAAFELLNEGNGTLLIQQFLDGRVGSSDVLFDRGVPVCWQSWYSRQCWPTPLASSCVREAMAHREIGPMLAGVGALSGFHGFAGVDWVHDTERDRIYLIEFNPRPTPTYHLDVLSGVRFADSFHAILAGTRSAGCREPSAAACGMVVYLFPQSLYRAIAECDLDSLWRCWSDAPWSDPVLMAAHLRRVLTHFLPVRWRQAVKRLLGR</sequence>
<protein>
    <submittedName>
        <fullName evidence="6">ATP-grasp domain-containing protein</fullName>
    </submittedName>
</protein>
<keyword evidence="1" id="KW-0436">Ligase</keyword>
<dbReference type="PROSITE" id="PS50975">
    <property type="entry name" value="ATP_GRASP"/>
    <property type="match status" value="1"/>
</dbReference>
<keyword evidence="3 4" id="KW-0067">ATP-binding</keyword>
<reference evidence="6" key="1">
    <citation type="submission" date="2023-03" db="EMBL/GenBank/DDBJ databases">
        <authorList>
            <person name="Pearce D."/>
        </authorList>
    </citation>
    <scope>NUCLEOTIDE SEQUENCE</scope>
    <source>
        <strain evidence="6">Mc</strain>
    </source>
</reference>
<dbReference type="EMBL" id="OX458332">
    <property type="protein sequence ID" value="CAI8760551.1"/>
    <property type="molecule type" value="Genomic_DNA"/>
</dbReference>
<dbReference type="InterPro" id="IPR013815">
    <property type="entry name" value="ATP_grasp_subdomain_1"/>
</dbReference>
<dbReference type="PANTHER" id="PTHR43055">
    <property type="entry name" value="FORMATE-DEPENDENT PHOSPHORIBOSYLGLYCINAMIDE FORMYLTRANSFERASE"/>
    <property type="match status" value="1"/>
</dbReference>
<keyword evidence="2 4" id="KW-0547">Nucleotide-binding</keyword>
<evidence type="ECO:0000259" key="5">
    <source>
        <dbReference type="PROSITE" id="PS50975"/>
    </source>
</evidence>
<dbReference type="GO" id="GO:0046872">
    <property type="term" value="F:metal ion binding"/>
    <property type="evidence" value="ECO:0007669"/>
    <property type="project" value="InterPro"/>
</dbReference>
<organism evidence="6 7">
    <name type="scientific">Methylococcus capsulatus</name>
    <dbReference type="NCBI Taxonomy" id="414"/>
    <lineage>
        <taxon>Bacteria</taxon>
        <taxon>Pseudomonadati</taxon>
        <taxon>Pseudomonadota</taxon>
        <taxon>Gammaproteobacteria</taxon>
        <taxon>Methylococcales</taxon>
        <taxon>Methylococcaceae</taxon>
        <taxon>Methylococcus</taxon>
    </lineage>
</organism>
<proteinExistence type="predicted"/>
<dbReference type="RefSeq" id="WP_017364233.1">
    <property type="nucleotide sequence ID" value="NZ_OX458332.1"/>
</dbReference>
<dbReference type="Gene3D" id="3.30.1490.20">
    <property type="entry name" value="ATP-grasp fold, A domain"/>
    <property type="match status" value="1"/>
</dbReference>
<evidence type="ECO:0000313" key="6">
    <source>
        <dbReference type="EMBL" id="CAI8760551.1"/>
    </source>
</evidence>
<evidence type="ECO:0000256" key="4">
    <source>
        <dbReference type="PROSITE-ProRule" id="PRU00409"/>
    </source>
</evidence>
<dbReference type="GO" id="GO:0005829">
    <property type="term" value="C:cytosol"/>
    <property type="evidence" value="ECO:0007669"/>
    <property type="project" value="TreeGrafter"/>
</dbReference>
<dbReference type="InterPro" id="IPR003806">
    <property type="entry name" value="ATP-grasp_PylC-type"/>
</dbReference>
<dbReference type="GO" id="GO:0016874">
    <property type="term" value="F:ligase activity"/>
    <property type="evidence" value="ECO:0007669"/>
    <property type="project" value="UniProtKB-KW"/>
</dbReference>
<gene>
    <name evidence="6" type="ORF">MCNOR_0827</name>
</gene>
<dbReference type="GO" id="GO:0005524">
    <property type="term" value="F:ATP binding"/>
    <property type="evidence" value="ECO:0007669"/>
    <property type="project" value="UniProtKB-UniRule"/>
</dbReference>
<dbReference type="Proteomes" id="UP001158598">
    <property type="component" value="Chromosome"/>
</dbReference>
<dbReference type="InterPro" id="IPR011761">
    <property type="entry name" value="ATP-grasp"/>
</dbReference>
<dbReference type="Pfam" id="PF02655">
    <property type="entry name" value="ATP-grasp_3"/>
    <property type="match status" value="1"/>
</dbReference>
<evidence type="ECO:0000256" key="2">
    <source>
        <dbReference type="ARBA" id="ARBA00022741"/>
    </source>
</evidence>
<feature type="domain" description="ATP-grasp" evidence="5">
    <location>
        <begin position="118"/>
        <end position="301"/>
    </location>
</feature>
<dbReference type="PANTHER" id="PTHR43055:SF1">
    <property type="entry name" value="FORMATE-DEPENDENT PHOSPHORIBOSYLGLYCINAMIDE FORMYLTRANSFERASE"/>
    <property type="match status" value="1"/>
</dbReference>
<dbReference type="SUPFAM" id="SSF56059">
    <property type="entry name" value="Glutathione synthetase ATP-binding domain-like"/>
    <property type="match status" value="1"/>
</dbReference>
<dbReference type="Gene3D" id="3.30.470.20">
    <property type="entry name" value="ATP-grasp fold, B domain"/>
    <property type="match status" value="1"/>
</dbReference>
<evidence type="ECO:0000313" key="7">
    <source>
        <dbReference type="Proteomes" id="UP001158598"/>
    </source>
</evidence>
<evidence type="ECO:0000256" key="1">
    <source>
        <dbReference type="ARBA" id="ARBA00022598"/>
    </source>
</evidence>